<dbReference type="PANTHER" id="PTHR47737">
    <property type="entry name" value="GLYCINE BETAINE/PROLINE BETAINE TRANSPORT SYSTEM PERMEASE PROTEIN PROW"/>
    <property type="match status" value="1"/>
</dbReference>
<dbReference type="PANTHER" id="PTHR47737:SF1">
    <property type="entry name" value="GLYCINE BETAINE_PROLINE BETAINE TRANSPORT SYSTEM PERMEASE PROTEIN PROW"/>
    <property type="match status" value="1"/>
</dbReference>
<evidence type="ECO:0000256" key="2">
    <source>
        <dbReference type="ARBA" id="ARBA00022448"/>
    </source>
</evidence>
<protein>
    <recommendedName>
        <fullName evidence="6">ABC-type glycine betaine transport system substrate-binding domain-containing protein</fullName>
    </recommendedName>
</protein>
<dbReference type="PROSITE" id="PS51257">
    <property type="entry name" value="PROKAR_LIPOPROTEIN"/>
    <property type="match status" value="1"/>
</dbReference>
<comment type="caution">
    <text evidence="7">The sequence shown here is derived from an EMBL/GenBank/DDBJ whole genome shotgun (WGS) entry which is preliminary data.</text>
</comment>
<sequence>MQKKLKRIGTAFLIMCLVVLSACGSDESSNEKSGNSDNGNNNLGQKELKIPYVAWASAIASNHVIEVVLEQKGYDVELMQVNSGAMYSGVADGSADATISVWLPHTDAAYWEEYKENLVHLGPNLKGAPLGLVVPKYMKIDSIKDLAGNKHSIGDKTEWNITGIEPGAGQMKLTEEKVMPKYGLDDWKLQASSSGAMAASLGDAIANKEPIIVTLWSPHWAFSKWDLKYLKDPKNIFGDPDNINTLVREGLKKDAPKAYKILDQFSWTKEDIGEVMVKINRGMDPADAAKEWVKNNQEFVSEWTKGIN</sequence>
<feature type="domain" description="ABC-type glycine betaine transport system substrate-binding" evidence="6">
    <location>
        <begin position="46"/>
        <end position="295"/>
    </location>
</feature>
<accession>A0ABN1GDG0</accession>
<feature type="chain" id="PRO_5046805095" description="ABC-type glycine betaine transport system substrate-binding domain-containing protein" evidence="5">
    <location>
        <begin position="25"/>
        <end position="308"/>
    </location>
</feature>
<dbReference type="Gene3D" id="3.40.190.100">
    <property type="entry name" value="Glycine betaine-binding periplasmic protein, domain 2"/>
    <property type="match status" value="1"/>
</dbReference>
<gene>
    <name evidence="7" type="ORF">GCM10009001_28330</name>
</gene>
<keyword evidence="5" id="KW-0732">Signal</keyword>
<evidence type="ECO:0000256" key="3">
    <source>
        <dbReference type="ARBA" id="ARBA00022475"/>
    </source>
</evidence>
<dbReference type="EMBL" id="BAAADS010000018">
    <property type="protein sequence ID" value="GAA0609181.1"/>
    <property type="molecule type" value="Genomic_DNA"/>
</dbReference>
<keyword evidence="8" id="KW-1185">Reference proteome</keyword>
<dbReference type="CDD" id="cd13639">
    <property type="entry name" value="PBP2_OpuAC_like"/>
    <property type="match status" value="1"/>
</dbReference>
<feature type="signal peptide" evidence="5">
    <location>
        <begin position="1"/>
        <end position="24"/>
    </location>
</feature>
<dbReference type="InterPro" id="IPR007210">
    <property type="entry name" value="ABC_Gly_betaine_transp_sub-bd"/>
</dbReference>
<evidence type="ECO:0000259" key="6">
    <source>
        <dbReference type="Pfam" id="PF04069"/>
    </source>
</evidence>
<dbReference type="Proteomes" id="UP001500866">
    <property type="component" value="Unassembled WGS sequence"/>
</dbReference>
<dbReference type="RefSeq" id="WP_343814459.1">
    <property type="nucleotide sequence ID" value="NZ_BAAADS010000018.1"/>
</dbReference>
<keyword evidence="3" id="KW-1003">Cell membrane</keyword>
<proteinExistence type="predicted"/>
<dbReference type="Gene3D" id="3.10.105.10">
    <property type="entry name" value="Dipeptide-binding Protein, Domain 3"/>
    <property type="match status" value="2"/>
</dbReference>
<keyword evidence="2" id="KW-0813">Transport</keyword>
<reference evidence="7 8" key="1">
    <citation type="journal article" date="2019" name="Int. J. Syst. Evol. Microbiol.">
        <title>The Global Catalogue of Microorganisms (GCM) 10K type strain sequencing project: providing services to taxonomists for standard genome sequencing and annotation.</title>
        <authorList>
            <consortium name="The Broad Institute Genomics Platform"/>
            <consortium name="The Broad Institute Genome Sequencing Center for Infectious Disease"/>
            <person name="Wu L."/>
            <person name="Ma J."/>
        </authorList>
    </citation>
    <scope>NUCLEOTIDE SEQUENCE [LARGE SCALE GENOMIC DNA]</scope>
    <source>
        <strain evidence="7 8">JCM 15395</strain>
    </source>
</reference>
<organism evidence="7 8">
    <name type="scientific">Virgibacillus siamensis</name>
    <dbReference type="NCBI Taxonomy" id="480071"/>
    <lineage>
        <taxon>Bacteria</taxon>
        <taxon>Bacillati</taxon>
        <taxon>Bacillota</taxon>
        <taxon>Bacilli</taxon>
        <taxon>Bacillales</taxon>
        <taxon>Bacillaceae</taxon>
        <taxon>Virgibacillus</taxon>
    </lineage>
</organism>
<evidence type="ECO:0000313" key="7">
    <source>
        <dbReference type="EMBL" id="GAA0609181.1"/>
    </source>
</evidence>
<dbReference type="SUPFAM" id="SSF53850">
    <property type="entry name" value="Periplasmic binding protein-like II"/>
    <property type="match status" value="1"/>
</dbReference>
<evidence type="ECO:0000256" key="4">
    <source>
        <dbReference type="ARBA" id="ARBA00023136"/>
    </source>
</evidence>
<keyword evidence="4" id="KW-0472">Membrane</keyword>
<evidence type="ECO:0000256" key="5">
    <source>
        <dbReference type="SAM" id="SignalP"/>
    </source>
</evidence>
<evidence type="ECO:0000313" key="8">
    <source>
        <dbReference type="Proteomes" id="UP001500866"/>
    </source>
</evidence>
<evidence type="ECO:0000256" key="1">
    <source>
        <dbReference type="ARBA" id="ARBA00004236"/>
    </source>
</evidence>
<dbReference type="Pfam" id="PF04069">
    <property type="entry name" value="OpuAC"/>
    <property type="match status" value="1"/>
</dbReference>
<name>A0ABN1GDG0_9BACI</name>
<comment type="subcellular location">
    <subcellularLocation>
        <location evidence="1">Cell membrane</location>
    </subcellularLocation>
</comment>